<keyword evidence="3" id="KW-1185">Reference proteome</keyword>
<dbReference type="AlphaFoldDB" id="A0A8J2KNV8"/>
<evidence type="ECO:0000313" key="3">
    <source>
        <dbReference type="Proteomes" id="UP000708208"/>
    </source>
</evidence>
<evidence type="ECO:0000256" key="1">
    <source>
        <dbReference type="SAM" id="MobiDB-lite"/>
    </source>
</evidence>
<gene>
    <name evidence="2" type="ORF">AFUS01_LOCUS27542</name>
</gene>
<organism evidence="2 3">
    <name type="scientific">Allacma fusca</name>
    <dbReference type="NCBI Taxonomy" id="39272"/>
    <lineage>
        <taxon>Eukaryota</taxon>
        <taxon>Metazoa</taxon>
        <taxon>Ecdysozoa</taxon>
        <taxon>Arthropoda</taxon>
        <taxon>Hexapoda</taxon>
        <taxon>Collembola</taxon>
        <taxon>Symphypleona</taxon>
        <taxon>Sminthuridae</taxon>
        <taxon>Allacma</taxon>
    </lineage>
</organism>
<feature type="region of interest" description="Disordered" evidence="1">
    <location>
        <begin position="1"/>
        <end position="28"/>
    </location>
</feature>
<reference evidence="2" key="1">
    <citation type="submission" date="2021-06" db="EMBL/GenBank/DDBJ databases">
        <authorList>
            <person name="Hodson N. C."/>
            <person name="Mongue J. A."/>
            <person name="Jaron S. K."/>
        </authorList>
    </citation>
    <scope>NUCLEOTIDE SEQUENCE</scope>
</reference>
<feature type="non-terminal residue" evidence="2">
    <location>
        <position position="28"/>
    </location>
</feature>
<dbReference type="EMBL" id="CAJVCH010382883">
    <property type="protein sequence ID" value="CAG7816951.1"/>
    <property type="molecule type" value="Genomic_DNA"/>
</dbReference>
<comment type="caution">
    <text evidence="2">The sequence shown here is derived from an EMBL/GenBank/DDBJ whole genome shotgun (WGS) entry which is preliminary data.</text>
</comment>
<protein>
    <submittedName>
        <fullName evidence="2">Uncharacterized protein</fullName>
    </submittedName>
</protein>
<evidence type="ECO:0000313" key="2">
    <source>
        <dbReference type="EMBL" id="CAG7816951.1"/>
    </source>
</evidence>
<dbReference type="Proteomes" id="UP000708208">
    <property type="component" value="Unassembled WGS sequence"/>
</dbReference>
<sequence>MTTDDRGGKEEKKEASYQEDTEKLEDIS</sequence>
<name>A0A8J2KNV8_9HEXA</name>
<proteinExistence type="predicted"/>
<accession>A0A8J2KNV8</accession>